<keyword evidence="6" id="KW-1015">Disulfide bond</keyword>
<accession>A0A8I6YR63</accession>
<keyword evidence="5" id="KW-0611">Plant defense</keyword>
<evidence type="ECO:0000256" key="2">
    <source>
        <dbReference type="ARBA" id="ARBA00004613"/>
    </source>
</evidence>
<keyword evidence="9" id="KW-1185">Reference proteome</keyword>
<protein>
    <recommendedName>
        <fullName evidence="10">Acidic protein</fullName>
    </recommendedName>
</protein>
<organism evidence="8 9">
    <name type="scientific">Hordeum vulgare subsp. vulgare</name>
    <name type="common">Domesticated barley</name>
    <dbReference type="NCBI Taxonomy" id="112509"/>
    <lineage>
        <taxon>Eukaryota</taxon>
        <taxon>Viridiplantae</taxon>
        <taxon>Streptophyta</taxon>
        <taxon>Embryophyta</taxon>
        <taxon>Tracheophyta</taxon>
        <taxon>Spermatophyta</taxon>
        <taxon>Magnoliopsida</taxon>
        <taxon>Liliopsida</taxon>
        <taxon>Poales</taxon>
        <taxon>Poaceae</taxon>
        <taxon>BOP clade</taxon>
        <taxon>Pooideae</taxon>
        <taxon>Triticodae</taxon>
        <taxon>Triticeae</taxon>
        <taxon>Hordeinae</taxon>
        <taxon>Hordeum</taxon>
    </lineage>
</organism>
<evidence type="ECO:0000256" key="6">
    <source>
        <dbReference type="ARBA" id="ARBA00023157"/>
    </source>
</evidence>
<dbReference type="Gene3D" id="3.30.1350.10">
    <property type="entry name" value="Thionin-like"/>
    <property type="match status" value="1"/>
</dbReference>
<dbReference type="PROSITE" id="PS00271">
    <property type="entry name" value="THIONIN"/>
    <property type="match status" value="1"/>
</dbReference>
<name>A0A8I6YR63_HORVV</name>
<evidence type="ECO:0000313" key="9">
    <source>
        <dbReference type="Proteomes" id="UP000011116"/>
    </source>
</evidence>
<dbReference type="Proteomes" id="UP000011116">
    <property type="component" value="Chromosome 7H"/>
</dbReference>
<sequence length="168" mass="18736">MWHVWCHHGILPINREHPRLDSSVGFLINTYKVNMESISLKSIIIGVLMLGLVLQQTHIEAKSCCCSTTTRNCYNVCRVTGSSRPTCASLCGCKILEKCVPPCDRFNLVMDADEAKSIEFCKLGCMSSLCGNINFVVASQEVNDVKDHCKTGCYHLCTKYYEFGEVLA</sequence>
<comment type="similarity">
    <text evidence="7">Belongs to the plant thionin (TC 1.C.44) family. 4 C-C subfamily.</text>
</comment>
<dbReference type="Pfam" id="PF00321">
    <property type="entry name" value="Thionin"/>
    <property type="match status" value="1"/>
</dbReference>
<evidence type="ECO:0000256" key="5">
    <source>
        <dbReference type="ARBA" id="ARBA00022821"/>
    </source>
</evidence>
<keyword evidence="4" id="KW-0732">Signal</keyword>
<reference evidence="9" key="1">
    <citation type="journal article" date="2012" name="Nature">
        <title>A physical, genetic and functional sequence assembly of the barley genome.</title>
        <authorList>
            <consortium name="The International Barley Genome Sequencing Consortium"/>
            <person name="Mayer K.F."/>
            <person name="Waugh R."/>
            <person name="Brown J.W."/>
            <person name="Schulman A."/>
            <person name="Langridge P."/>
            <person name="Platzer M."/>
            <person name="Fincher G.B."/>
            <person name="Muehlbauer G.J."/>
            <person name="Sato K."/>
            <person name="Close T.J."/>
            <person name="Wise R.P."/>
            <person name="Stein N."/>
        </authorList>
    </citation>
    <scope>NUCLEOTIDE SEQUENCE [LARGE SCALE GENOMIC DNA]</scope>
    <source>
        <strain evidence="9">cv. Morex</strain>
    </source>
</reference>
<dbReference type="Gramene" id="HORVU.MOREX.r3.7HG0645130.1">
    <property type="protein sequence ID" value="HORVU.MOREX.r3.7HG0645130.1"/>
    <property type="gene ID" value="HORVU.MOREX.r3.7HG0645130"/>
</dbReference>
<dbReference type="GO" id="GO:0005576">
    <property type="term" value="C:extracellular region"/>
    <property type="evidence" value="ECO:0007669"/>
    <property type="project" value="UniProtKB-SubCell"/>
</dbReference>
<evidence type="ECO:0000313" key="8">
    <source>
        <dbReference type="EnsemblPlants" id="HORVU.MOREX.r3.7HG0645130.1"/>
    </source>
</evidence>
<dbReference type="PANTHER" id="PTHR33920:SF3">
    <property type="entry name" value="ACIDIC PROTEIN"/>
    <property type="match status" value="1"/>
</dbReference>
<comment type="subcellular location">
    <subcellularLocation>
        <location evidence="2">Secreted</location>
    </subcellularLocation>
</comment>
<evidence type="ECO:0000256" key="7">
    <source>
        <dbReference type="ARBA" id="ARBA00043965"/>
    </source>
</evidence>
<dbReference type="PRINTS" id="PR00287">
    <property type="entry name" value="THIONIN"/>
</dbReference>
<dbReference type="PANTHER" id="PTHR33920">
    <property type="entry name" value="THIONIN-2.1-RELATED"/>
    <property type="match status" value="1"/>
</dbReference>
<evidence type="ECO:0000256" key="1">
    <source>
        <dbReference type="ARBA" id="ARBA00002847"/>
    </source>
</evidence>
<keyword evidence="3" id="KW-0964">Secreted</keyword>
<dbReference type="SUPFAM" id="SSF57429">
    <property type="entry name" value="Crambin-like"/>
    <property type="match status" value="1"/>
</dbReference>
<dbReference type="InterPro" id="IPR001010">
    <property type="entry name" value="Thionin"/>
</dbReference>
<evidence type="ECO:0000256" key="4">
    <source>
        <dbReference type="ARBA" id="ARBA00022729"/>
    </source>
</evidence>
<proteinExistence type="inferred from homology"/>
<dbReference type="EnsemblPlants" id="HORVU.MOREX.r3.7HG0645130.1">
    <property type="protein sequence ID" value="HORVU.MOREX.r3.7HG0645130.1"/>
    <property type="gene ID" value="HORVU.MOREX.r3.7HG0645130"/>
</dbReference>
<evidence type="ECO:0008006" key="10">
    <source>
        <dbReference type="Google" id="ProtNLM"/>
    </source>
</evidence>
<comment type="function">
    <text evidence="1">Thionins are small plant proteins which are toxic to animal cells. They seem to exert their toxic effect at the level of the cell membrane. Their precise function is not known.</text>
</comment>
<reference evidence="8" key="3">
    <citation type="submission" date="2022-01" db="UniProtKB">
        <authorList>
            <consortium name="EnsemblPlants"/>
        </authorList>
    </citation>
    <scope>IDENTIFICATION</scope>
    <source>
        <strain evidence="8">subsp. vulgare</strain>
    </source>
</reference>
<dbReference type="GO" id="GO:0006952">
    <property type="term" value="P:defense response"/>
    <property type="evidence" value="ECO:0007669"/>
    <property type="project" value="UniProtKB-KW"/>
</dbReference>
<reference evidence="8" key="2">
    <citation type="submission" date="2020-10" db="EMBL/GenBank/DDBJ databases">
        <authorList>
            <person name="Scholz U."/>
            <person name="Mascher M."/>
            <person name="Fiebig A."/>
        </authorList>
    </citation>
    <scope>NUCLEOTIDE SEQUENCE [LARGE SCALE GENOMIC DNA]</scope>
    <source>
        <strain evidence="8">cv. Morex</strain>
    </source>
</reference>
<dbReference type="InterPro" id="IPR036391">
    <property type="entry name" value="Thionin-like_sf"/>
</dbReference>
<dbReference type="SMR" id="A0A8I6YR63"/>
<evidence type="ECO:0000256" key="3">
    <source>
        <dbReference type="ARBA" id="ARBA00022525"/>
    </source>
</evidence>
<dbReference type="AlphaFoldDB" id="A0A8I6YR63"/>